<keyword evidence="4" id="KW-1185">Reference proteome</keyword>
<dbReference type="SMART" id="SM00530">
    <property type="entry name" value="HTH_XRE"/>
    <property type="match status" value="1"/>
</dbReference>
<dbReference type="InterPro" id="IPR001387">
    <property type="entry name" value="Cro/C1-type_HTH"/>
</dbReference>
<evidence type="ECO:0000259" key="1">
    <source>
        <dbReference type="PROSITE" id="PS50112"/>
    </source>
</evidence>
<dbReference type="SUPFAM" id="SSF55785">
    <property type="entry name" value="PYP-like sensor domain (PAS domain)"/>
    <property type="match status" value="1"/>
</dbReference>
<dbReference type="EMBL" id="FWWY01000001">
    <property type="protein sequence ID" value="SMC03131.1"/>
    <property type="molecule type" value="Genomic_DNA"/>
</dbReference>
<dbReference type="SUPFAM" id="SSF47413">
    <property type="entry name" value="lambda repressor-like DNA-binding domains"/>
    <property type="match status" value="1"/>
</dbReference>
<dbReference type="PROSITE" id="PS50112">
    <property type="entry name" value="PAS"/>
    <property type="match status" value="1"/>
</dbReference>
<feature type="domain" description="HTH cro/C1-type" evidence="2">
    <location>
        <begin position="268"/>
        <end position="290"/>
    </location>
</feature>
<dbReference type="STRING" id="28034.BFX07_09400"/>
<gene>
    <name evidence="3" type="ORF">SAMN00768000_0925</name>
</gene>
<sequence length="457" mass="52261">MDEKLCVPKRKWTKENIVNAIKDRARHNRPMNSFAVRQEDEGLWQAAKRHFGGWKEALNEAGISVDSPVSPRSRARAGTWSREIIITRIQQYRDQGSHLAAHQMQKIDNRLVSAAGYYFGSWAKALEAAGVNADAVRFSVPWSAERVKMLIIDAKNSGADLSDRSIRFWNRALYRAACEHFGSWEAAVQSALQTSNMEMKWNSERVKRLIYDYFIHGFSLNEAFRYHPRLSHAVIHHYGSLENLATELNLPQSFISRTATSQAQARQLKAWRLERGLSQEDVAKALDLSPLMVETYENAKIAIPWDVYWKWATLTGKRRQAFKALFASHKKHTAHVYAHASIKWGGRRRFSSNSLCFVVDPAGRIRHWGKNLTRITGIHPKDSEGHPCSDIVHTYLEPGQPYCGKTCPVKPGPLGDEPPIVHWQHPLGPKVRMHMMTDTLGWTTHWIEPVPDEFTRI</sequence>
<accession>A0A1W1WA08</accession>
<evidence type="ECO:0000313" key="3">
    <source>
        <dbReference type="EMBL" id="SMC03131.1"/>
    </source>
</evidence>
<reference evidence="4" key="1">
    <citation type="submission" date="2017-04" db="EMBL/GenBank/DDBJ databases">
        <authorList>
            <person name="Varghese N."/>
            <person name="Submissions S."/>
        </authorList>
    </citation>
    <scope>NUCLEOTIDE SEQUENCE [LARGE SCALE GENOMIC DNA]</scope>
    <source>
        <strain evidence="4">DSM 9293</strain>
    </source>
</reference>
<evidence type="ECO:0000313" key="4">
    <source>
        <dbReference type="Proteomes" id="UP000192660"/>
    </source>
</evidence>
<name>A0A1W1WA08_SULTA</name>
<dbReference type="Pfam" id="PF13560">
    <property type="entry name" value="HTH_31"/>
    <property type="match status" value="1"/>
</dbReference>
<proteinExistence type="predicted"/>
<protein>
    <submittedName>
        <fullName evidence="3">Helix-turn-helix</fullName>
    </submittedName>
</protein>
<dbReference type="Gene3D" id="1.10.260.40">
    <property type="entry name" value="lambda repressor-like DNA-binding domains"/>
    <property type="match status" value="1"/>
</dbReference>
<dbReference type="CDD" id="cd00093">
    <property type="entry name" value="HTH_XRE"/>
    <property type="match status" value="1"/>
</dbReference>
<dbReference type="AlphaFoldDB" id="A0A1W1WA08"/>
<dbReference type="Proteomes" id="UP000192660">
    <property type="component" value="Unassembled WGS sequence"/>
</dbReference>
<dbReference type="InterPro" id="IPR035965">
    <property type="entry name" value="PAS-like_dom_sf"/>
</dbReference>
<dbReference type="InterPro" id="IPR010982">
    <property type="entry name" value="Lambda_DNA-bd_dom_sf"/>
</dbReference>
<dbReference type="InterPro" id="IPR000014">
    <property type="entry name" value="PAS"/>
</dbReference>
<dbReference type="OrthoDB" id="184570at2"/>
<organism evidence="3 4">
    <name type="scientific">Sulfobacillus thermosulfidooxidans (strain DSM 9293 / VKM B-1269 / AT-1)</name>
    <dbReference type="NCBI Taxonomy" id="929705"/>
    <lineage>
        <taxon>Bacteria</taxon>
        <taxon>Bacillati</taxon>
        <taxon>Bacillota</taxon>
        <taxon>Clostridia</taxon>
        <taxon>Eubacteriales</taxon>
        <taxon>Clostridiales Family XVII. Incertae Sedis</taxon>
        <taxon>Sulfobacillus</taxon>
    </lineage>
</organism>
<dbReference type="PROSITE" id="PS50943">
    <property type="entry name" value="HTH_CROC1"/>
    <property type="match status" value="1"/>
</dbReference>
<dbReference type="GO" id="GO:0003677">
    <property type="term" value="F:DNA binding"/>
    <property type="evidence" value="ECO:0007669"/>
    <property type="project" value="InterPro"/>
</dbReference>
<evidence type="ECO:0000259" key="2">
    <source>
        <dbReference type="PROSITE" id="PS50943"/>
    </source>
</evidence>
<dbReference type="CDD" id="cd00130">
    <property type="entry name" value="PAS"/>
    <property type="match status" value="1"/>
</dbReference>
<feature type="domain" description="PAS" evidence="1">
    <location>
        <begin position="357"/>
        <end position="398"/>
    </location>
</feature>
<dbReference type="RefSeq" id="WP_020374342.1">
    <property type="nucleotide sequence ID" value="NZ_FWWY01000001.1"/>
</dbReference>